<evidence type="ECO:0000313" key="2">
    <source>
        <dbReference type="EMBL" id="KAG2614026.1"/>
    </source>
</evidence>
<comment type="caution">
    <text evidence="2">The sequence shown here is derived from an EMBL/GenBank/DDBJ whole genome shotgun (WGS) entry which is preliminary data.</text>
</comment>
<evidence type="ECO:0000313" key="3">
    <source>
        <dbReference type="Proteomes" id="UP000823388"/>
    </source>
</evidence>
<reference evidence="2" key="1">
    <citation type="submission" date="2020-05" db="EMBL/GenBank/DDBJ databases">
        <title>WGS assembly of Panicum virgatum.</title>
        <authorList>
            <person name="Lovell J.T."/>
            <person name="Jenkins J."/>
            <person name="Shu S."/>
            <person name="Juenger T.E."/>
            <person name="Schmutz J."/>
        </authorList>
    </citation>
    <scope>NUCLEOTIDE SEQUENCE</scope>
    <source>
        <strain evidence="2">AP13</strain>
    </source>
</reference>
<gene>
    <name evidence="2" type="ORF">PVAP13_4KG375001</name>
</gene>
<name>A0A8T0TZ11_PANVG</name>
<proteinExistence type="predicted"/>
<dbReference type="EMBL" id="CM029043">
    <property type="protein sequence ID" value="KAG2614026.1"/>
    <property type="molecule type" value="Genomic_DNA"/>
</dbReference>
<organism evidence="2 3">
    <name type="scientific">Panicum virgatum</name>
    <name type="common">Blackwell switchgrass</name>
    <dbReference type="NCBI Taxonomy" id="38727"/>
    <lineage>
        <taxon>Eukaryota</taxon>
        <taxon>Viridiplantae</taxon>
        <taxon>Streptophyta</taxon>
        <taxon>Embryophyta</taxon>
        <taxon>Tracheophyta</taxon>
        <taxon>Spermatophyta</taxon>
        <taxon>Magnoliopsida</taxon>
        <taxon>Liliopsida</taxon>
        <taxon>Poales</taxon>
        <taxon>Poaceae</taxon>
        <taxon>PACMAD clade</taxon>
        <taxon>Panicoideae</taxon>
        <taxon>Panicodae</taxon>
        <taxon>Paniceae</taxon>
        <taxon>Panicinae</taxon>
        <taxon>Panicum</taxon>
        <taxon>Panicum sect. Hiantes</taxon>
    </lineage>
</organism>
<accession>A0A8T0TZ11</accession>
<protein>
    <submittedName>
        <fullName evidence="2">Uncharacterized protein</fullName>
    </submittedName>
</protein>
<keyword evidence="3" id="KW-1185">Reference proteome</keyword>
<dbReference type="AlphaFoldDB" id="A0A8T0TZ11"/>
<feature type="compositionally biased region" description="Basic and acidic residues" evidence="1">
    <location>
        <begin position="1"/>
        <end position="15"/>
    </location>
</feature>
<dbReference type="Proteomes" id="UP000823388">
    <property type="component" value="Chromosome 4K"/>
</dbReference>
<evidence type="ECO:0000256" key="1">
    <source>
        <dbReference type="SAM" id="MobiDB-lite"/>
    </source>
</evidence>
<feature type="region of interest" description="Disordered" evidence="1">
    <location>
        <begin position="1"/>
        <end position="33"/>
    </location>
</feature>
<sequence length="33" mass="3630">MAKGAGEAEKAKQNESKWPGEPNRPLSSHFYSP</sequence>